<organism evidence="1 2">
    <name type="scientific">Virgisporangium ochraceum</name>
    <dbReference type="NCBI Taxonomy" id="65505"/>
    <lineage>
        <taxon>Bacteria</taxon>
        <taxon>Bacillati</taxon>
        <taxon>Actinomycetota</taxon>
        <taxon>Actinomycetes</taxon>
        <taxon>Micromonosporales</taxon>
        <taxon>Micromonosporaceae</taxon>
        <taxon>Virgisporangium</taxon>
    </lineage>
</organism>
<dbReference type="Proteomes" id="UP000635606">
    <property type="component" value="Unassembled WGS sequence"/>
</dbReference>
<dbReference type="InterPro" id="IPR027417">
    <property type="entry name" value="P-loop_NTPase"/>
</dbReference>
<dbReference type="AlphaFoldDB" id="A0A8J4EAZ9"/>
<proteinExistence type="predicted"/>
<sequence>MLISEFADLVLGHVGSPAGRPSVLAVDGRSASGKTTLAARLADAVPGTTVVHTDDIAWWHSVFDWVDLIVDGVLEPVRRGAAVSYRPPKWDERGRAGAVVVPAGQRLLIVEGVGAGRRELTDHLDGVVWVETPRAARDRRDEARMAAGEVSRETYESWMAEEEPFVAEQRAWERAFAVVDGTSSTTVGLLSEAHVNDT</sequence>
<dbReference type="Gene3D" id="3.40.50.300">
    <property type="entry name" value="P-loop containing nucleotide triphosphate hydrolases"/>
    <property type="match status" value="1"/>
</dbReference>
<evidence type="ECO:0000313" key="1">
    <source>
        <dbReference type="EMBL" id="GIJ68064.1"/>
    </source>
</evidence>
<protein>
    <recommendedName>
        <fullName evidence="3">Uridine kinase</fullName>
    </recommendedName>
</protein>
<evidence type="ECO:0000313" key="2">
    <source>
        <dbReference type="Proteomes" id="UP000635606"/>
    </source>
</evidence>
<comment type="caution">
    <text evidence="1">The sequence shown here is derived from an EMBL/GenBank/DDBJ whole genome shotgun (WGS) entry which is preliminary data.</text>
</comment>
<name>A0A8J4EAZ9_9ACTN</name>
<keyword evidence="2" id="KW-1185">Reference proteome</keyword>
<dbReference type="RefSeq" id="WP_239160205.1">
    <property type="nucleotide sequence ID" value="NZ_BOPH01000036.1"/>
</dbReference>
<accession>A0A8J4EAZ9</accession>
<gene>
    <name evidence="1" type="ORF">Voc01_029810</name>
</gene>
<dbReference type="SUPFAM" id="SSF52540">
    <property type="entry name" value="P-loop containing nucleoside triphosphate hydrolases"/>
    <property type="match status" value="1"/>
</dbReference>
<reference evidence="1" key="1">
    <citation type="submission" date="2021-01" db="EMBL/GenBank/DDBJ databases">
        <title>Whole genome shotgun sequence of Virgisporangium ochraceum NBRC 16418.</title>
        <authorList>
            <person name="Komaki H."/>
            <person name="Tamura T."/>
        </authorList>
    </citation>
    <scope>NUCLEOTIDE SEQUENCE</scope>
    <source>
        <strain evidence="1">NBRC 16418</strain>
    </source>
</reference>
<evidence type="ECO:0008006" key="3">
    <source>
        <dbReference type="Google" id="ProtNLM"/>
    </source>
</evidence>
<dbReference type="EMBL" id="BOPH01000036">
    <property type="protein sequence ID" value="GIJ68064.1"/>
    <property type="molecule type" value="Genomic_DNA"/>
</dbReference>